<dbReference type="GO" id="GO:0006006">
    <property type="term" value="P:glucose metabolic process"/>
    <property type="evidence" value="ECO:0007669"/>
    <property type="project" value="TreeGrafter"/>
</dbReference>
<dbReference type="PANTHER" id="PTHR19443">
    <property type="entry name" value="HEXOKINASE"/>
    <property type="match status" value="1"/>
</dbReference>
<dbReference type="GO" id="GO:0005536">
    <property type="term" value="F:D-glucose binding"/>
    <property type="evidence" value="ECO:0007669"/>
    <property type="project" value="InterPro"/>
</dbReference>
<keyword evidence="7" id="KW-0067">ATP-binding</keyword>
<evidence type="ECO:0000256" key="6">
    <source>
        <dbReference type="ARBA" id="ARBA00048160"/>
    </source>
</evidence>
<evidence type="ECO:0000313" key="11">
    <source>
        <dbReference type="WBParaSite" id="nRc.2.0.1.t37485-RA"/>
    </source>
</evidence>
<evidence type="ECO:0000259" key="9">
    <source>
        <dbReference type="Pfam" id="PF00349"/>
    </source>
</evidence>
<protein>
    <recommendedName>
        <fullName evidence="7">Phosphotransferase</fullName>
        <ecNumber evidence="7">2.7.1.-</ecNumber>
    </recommendedName>
</protein>
<accession>A0A915KGH6</accession>
<dbReference type="GO" id="GO:0005829">
    <property type="term" value="C:cytosol"/>
    <property type="evidence" value="ECO:0007669"/>
    <property type="project" value="TreeGrafter"/>
</dbReference>
<evidence type="ECO:0000313" key="10">
    <source>
        <dbReference type="Proteomes" id="UP000887565"/>
    </source>
</evidence>
<keyword evidence="7" id="KW-0418">Kinase</keyword>
<comment type="pathway">
    <text evidence="1">Carbohydrate degradation; glycolysis; D-glyceraldehyde 3-phosphate and glycerone phosphate from D-glucose: step 1/4.</text>
</comment>
<keyword evidence="8" id="KW-0175">Coiled coil</keyword>
<dbReference type="GO" id="GO:0005524">
    <property type="term" value="F:ATP binding"/>
    <property type="evidence" value="ECO:0007669"/>
    <property type="project" value="UniProtKB-UniRule"/>
</dbReference>
<feature type="coiled-coil region" evidence="8">
    <location>
        <begin position="28"/>
        <end position="55"/>
    </location>
</feature>
<dbReference type="Gene3D" id="3.30.420.40">
    <property type="match status" value="1"/>
</dbReference>
<comment type="catalytic activity">
    <reaction evidence="5">
        <text>D-fructose + ATP = D-fructose 6-phosphate + ADP + H(+)</text>
        <dbReference type="Rhea" id="RHEA:16125"/>
        <dbReference type="ChEBI" id="CHEBI:15378"/>
        <dbReference type="ChEBI" id="CHEBI:30616"/>
        <dbReference type="ChEBI" id="CHEBI:37721"/>
        <dbReference type="ChEBI" id="CHEBI:61527"/>
        <dbReference type="ChEBI" id="CHEBI:456216"/>
        <dbReference type="EC" id="2.7.1.1"/>
    </reaction>
    <physiologicalReaction direction="left-to-right" evidence="5">
        <dbReference type="Rhea" id="RHEA:16126"/>
    </physiologicalReaction>
</comment>
<evidence type="ECO:0000256" key="4">
    <source>
        <dbReference type="ARBA" id="ARBA00044613"/>
    </source>
</evidence>
<dbReference type="GO" id="GO:0004340">
    <property type="term" value="F:glucokinase activity"/>
    <property type="evidence" value="ECO:0007669"/>
    <property type="project" value="TreeGrafter"/>
</dbReference>
<organism evidence="10 11">
    <name type="scientific">Romanomermis culicivorax</name>
    <name type="common">Nematode worm</name>
    <dbReference type="NCBI Taxonomy" id="13658"/>
    <lineage>
        <taxon>Eukaryota</taxon>
        <taxon>Metazoa</taxon>
        <taxon>Ecdysozoa</taxon>
        <taxon>Nematoda</taxon>
        <taxon>Enoplea</taxon>
        <taxon>Dorylaimia</taxon>
        <taxon>Mermithida</taxon>
        <taxon>Mermithoidea</taxon>
        <taxon>Mermithidae</taxon>
        <taxon>Romanomermis</taxon>
    </lineage>
</organism>
<dbReference type="Gene3D" id="3.40.367.20">
    <property type="match status" value="1"/>
</dbReference>
<proteinExistence type="inferred from homology"/>
<reference evidence="11" key="1">
    <citation type="submission" date="2022-11" db="UniProtKB">
        <authorList>
            <consortium name="WormBaseParasite"/>
        </authorList>
    </citation>
    <scope>IDENTIFICATION</scope>
</reference>
<dbReference type="InterPro" id="IPR043129">
    <property type="entry name" value="ATPase_NBD"/>
</dbReference>
<keyword evidence="3 7" id="KW-0324">Glycolysis</keyword>
<comment type="catalytic activity">
    <reaction evidence="4">
        <text>a D-hexose + ATP = a D-hexose 6-phosphate + ADP + H(+)</text>
        <dbReference type="Rhea" id="RHEA:22740"/>
        <dbReference type="ChEBI" id="CHEBI:4194"/>
        <dbReference type="ChEBI" id="CHEBI:15378"/>
        <dbReference type="ChEBI" id="CHEBI:30616"/>
        <dbReference type="ChEBI" id="CHEBI:229467"/>
        <dbReference type="ChEBI" id="CHEBI:456216"/>
        <dbReference type="EC" id="2.7.1.1"/>
    </reaction>
    <physiologicalReaction direction="left-to-right" evidence="4">
        <dbReference type="Rhea" id="RHEA:22741"/>
    </physiologicalReaction>
</comment>
<comment type="catalytic activity">
    <reaction evidence="6">
        <text>D-glucose + ATP = D-glucose 6-phosphate + ADP + H(+)</text>
        <dbReference type="Rhea" id="RHEA:17825"/>
        <dbReference type="ChEBI" id="CHEBI:4167"/>
        <dbReference type="ChEBI" id="CHEBI:15378"/>
        <dbReference type="ChEBI" id="CHEBI:30616"/>
        <dbReference type="ChEBI" id="CHEBI:61548"/>
        <dbReference type="ChEBI" id="CHEBI:456216"/>
        <dbReference type="EC" id="2.7.1.1"/>
    </reaction>
    <physiologicalReaction direction="left-to-right" evidence="6">
        <dbReference type="Rhea" id="RHEA:17826"/>
    </physiologicalReaction>
</comment>
<dbReference type="GO" id="GO:0008865">
    <property type="term" value="F:fructokinase activity"/>
    <property type="evidence" value="ECO:0007669"/>
    <property type="project" value="TreeGrafter"/>
</dbReference>
<dbReference type="Proteomes" id="UP000887565">
    <property type="component" value="Unplaced"/>
</dbReference>
<comment type="similarity">
    <text evidence="7">Belongs to the hexokinase family.</text>
</comment>
<dbReference type="GO" id="GO:0001678">
    <property type="term" value="P:intracellular glucose homeostasis"/>
    <property type="evidence" value="ECO:0007669"/>
    <property type="project" value="InterPro"/>
</dbReference>
<evidence type="ECO:0000256" key="1">
    <source>
        <dbReference type="ARBA" id="ARBA00004888"/>
    </source>
</evidence>
<dbReference type="PROSITE" id="PS51748">
    <property type="entry name" value="HEXOKINASE_2"/>
    <property type="match status" value="1"/>
</dbReference>
<name>A0A915KGH6_ROMCU</name>
<evidence type="ECO:0000256" key="3">
    <source>
        <dbReference type="ARBA" id="ARBA00023152"/>
    </source>
</evidence>
<dbReference type="EC" id="2.7.1.-" evidence="7"/>
<comment type="pathway">
    <text evidence="2">Carbohydrate metabolism; hexose metabolism.</text>
</comment>
<feature type="domain" description="Hexokinase N-terminal" evidence="9">
    <location>
        <begin position="18"/>
        <end position="116"/>
    </location>
</feature>
<dbReference type="PANTHER" id="PTHR19443:SF16">
    <property type="entry name" value="HEXOKINASE TYPE 1-RELATED"/>
    <property type="match status" value="1"/>
</dbReference>
<evidence type="ECO:0000256" key="5">
    <source>
        <dbReference type="ARBA" id="ARBA00047905"/>
    </source>
</evidence>
<dbReference type="InterPro" id="IPR022672">
    <property type="entry name" value="Hexokinase_N"/>
</dbReference>
<evidence type="ECO:0000256" key="2">
    <source>
        <dbReference type="ARBA" id="ARBA00005028"/>
    </source>
</evidence>
<evidence type="ECO:0000256" key="7">
    <source>
        <dbReference type="RuleBase" id="RU362007"/>
    </source>
</evidence>
<sequence length="373" mass="42010">MEKISSVPQPKLDMEYIEKRLTTFHFPNDTLREMSRRLNDEMNKAAQSNEGAQNTVKMLPTFVRHLPDQTETGNYLALDLGGTKFRVLLITLNGINFQMTSDVFEIPQSIMIGPGKDTRARYALRRSKDKGRAIRRSSAFDDLALLTDVFKFPIRCYYIQFAAESCSEEKYREVLKSFAEYSNQNSTRSTPSSRKIPSARALTRVVIKEKIEVLPLASDQKFEIFRNGDTDTPNTLPVVSTLDTSDYQNSLLQKQEIFVWDEVESIFSSSVKTSQTANESGMVADSGKTSIHDNVESAHLANIDAHKCSCCCHNAPEISSIEEMTLESCFSSGETSSAVHQMSHSHWRTRLLGAGNNGLSSTLIYINHDEKYQ</sequence>
<dbReference type="AlphaFoldDB" id="A0A915KGH6"/>
<keyword evidence="7" id="KW-0808">Transferase</keyword>
<dbReference type="GO" id="GO:0006096">
    <property type="term" value="P:glycolytic process"/>
    <property type="evidence" value="ECO:0007669"/>
    <property type="project" value="UniProtKB-KW"/>
</dbReference>
<keyword evidence="10" id="KW-1185">Reference proteome</keyword>
<dbReference type="InterPro" id="IPR001312">
    <property type="entry name" value="Hexokinase"/>
</dbReference>
<dbReference type="GO" id="GO:0005739">
    <property type="term" value="C:mitochondrion"/>
    <property type="evidence" value="ECO:0007669"/>
    <property type="project" value="TreeGrafter"/>
</dbReference>
<keyword evidence="7" id="KW-0547">Nucleotide-binding</keyword>
<evidence type="ECO:0000256" key="8">
    <source>
        <dbReference type="SAM" id="Coils"/>
    </source>
</evidence>
<dbReference type="SUPFAM" id="SSF53067">
    <property type="entry name" value="Actin-like ATPase domain"/>
    <property type="match status" value="1"/>
</dbReference>
<dbReference type="WBParaSite" id="nRc.2.0.1.t37485-RA">
    <property type="protein sequence ID" value="nRc.2.0.1.t37485-RA"/>
    <property type="gene ID" value="nRc.2.0.1.g37485"/>
</dbReference>
<dbReference type="Pfam" id="PF00349">
    <property type="entry name" value="Hexokinase_1"/>
    <property type="match status" value="1"/>
</dbReference>